<evidence type="ECO:0000256" key="3">
    <source>
        <dbReference type="ARBA" id="ARBA00022741"/>
    </source>
</evidence>
<dbReference type="RefSeq" id="WP_173493739.1">
    <property type="nucleotide sequence ID" value="NZ_CP054056.1"/>
</dbReference>
<feature type="binding site" evidence="8">
    <location>
        <position position="270"/>
    </location>
    <ligand>
        <name>Mg(2+)</name>
        <dbReference type="ChEBI" id="CHEBI:18420"/>
    </ligand>
</feature>
<feature type="region of interest" description="Disordered" evidence="9">
    <location>
        <begin position="196"/>
        <end position="216"/>
    </location>
</feature>
<feature type="binding site" evidence="7">
    <location>
        <begin position="288"/>
        <end position="292"/>
    </location>
    <ligand>
        <name>GTP</name>
        <dbReference type="ChEBI" id="CHEBI:37565"/>
    </ligand>
</feature>
<dbReference type="InterPro" id="IPR016496">
    <property type="entry name" value="GTPase_HflX"/>
</dbReference>
<dbReference type="InterPro" id="IPR030394">
    <property type="entry name" value="G_HFLX_dom"/>
</dbReference>
<dbReference type="HAMAP" id="MF_00900">
    <property type="entry name" value="GTPase_HflX"/>
    <property type="match status" value="1"/>
</dbReference>
<accession>A0A7D4Q6L6</accession>
<feature type="compositionally biased region" description="Gly residues" evidence="9">
    <location>
        <begin position="202"/>
        <end position="213"/>
    </location>
</feature>
<comment type="function">
    <text evidence="6">GTPase that associates with the 50S ribosomal subunit and may have a role during protein synthesis or ribosome biogenesis.</text>
</comment>
<dbReference type="GO" id="GO:0046872">
    <property type="term" value="F:metal ion binding"/>
    <property type="evidence" value="ECO:0007669"/>
    <property type="project" value="UniProtKB-KW"/>
</dbReference>
<dbReference type="FunFam" id="3.40.50.11060:FF:000001">
    <property type="entry name" value="GTPase HflX"/>
    <property type="match status" value="1"/>
</dbReference>
<dbReference type="Proteomes" id="UP000501003">
    <property type="component" value="Chromosome"/>
</dbReference>
<dbReference type="InterPro" id="IPR042108">
    <property type="entry name" value="GTPase_HflX_N_sf"/>
</dbReference>
<keyword evidence="3 6" id="KW-0547">Nucleotide-binding</keyword>
<keyword evidence="12" id="KW-1185">Reference proteome</keyword>
<dbReference type="GO" id="GO:0043022">
    <property type="term" value="F:ribosome binding"/>
    <property type="evidence" value="ECO:0007669"/>
    <property type="project" value="TreeGrafter"/>
</dbReference>
<protein>
    <recommendedName>
        <fullName evidence="6">GTPase HflX</fullName>
    </recommendedName>
    <alternativeName>
        <fullName evidence="6">GTP-binding protein HflX</fullName>
    </alternativeName>
</protein>
<proteinExistence type="inferred from homology"/>
<feature type="binding site" evidence="7">
    <location>
        <begin position="310"/>
        <end position="313"/>
    </location>
    <ligand>
        <name>GTP</name>
        <dbReference type="ChEBI" id="CHEBI:37565"/>
    </ligand>
</feature>
<evidence type="ECO:0000256" key="8">
    <source>
        <dbReference type="PIRSR" id="PIRSR006809-2"/>
    </source>
</evidence>
<gene>
    <name evidence="6 11" type="primary">hflX</name>
    <name evidence="11" type="ORF">HRU87_04510</name>
</gene>
<feature type="domain" description="Hflx-type G" evidence="10">
    <location>
        <begin position="257"/>
        <end position="422"/>
    </location>
</feature>
<dbReference type="GO" id="GO:0003924">
    <property type="term" value="F:GTPase activity"/>
    <property type="evidence" value="ECO:0007669"/>
    <property type="project" value="UniProtKB-UniRule"/>
</dbReference>
<dbReference type="InterPro" id="IPR032305">
    <property type="entry name" value="GTP-bd_M"/>
</dbReference>
<dbReference type="Pfam" id="PF01926">
    <property type="entry name" value="MMR_HSR1"/>
    <property type="match status" value="1"/>
</dbReference>
<dbReference type="PROSITE" id="PS51705">
    <property type="entry name" value="G_HFLX"/>
    <property type="match status" value="1"/>
</dbReference>
<dbReference type="InterPro" id="IPR006073">
    <property type="entry name" value="GTP-bd"/>
</dbReference>
<feature type="binding site" evidence="7">
    <location>
        <begin position="263"/>
        <end position="270"/>
    </location>
    <ligand>
        <name>GTP</name>
        <dbReference type="ChEBI" id="CHEBI:37565"/>
    </ligand>
</feature>
<dbReference type="PANTHER" id="PTHR10229">
    <property type="entry name" value="GTP-BINDING PROTEIN HFLX"/>
    <property type="match status" value="1"/>
</dbReference>
<comment type="subunit">
    <text evidence="6">Monomer. Associates with the 50S ribosomal subunit.</text>
</comment>
<feature type="binding site" evidence="8">
    <location>
        <position position="290"/>
    </location>
    <ligand>
        <name>Mg(2+)</name>
        <dbReference type="ChEBI" id="CHEBI:18420"/>
    </ligand>
</feature>
<dbReference type="PRINTS" id="PR00326">
    <property type="entry name" value="GTP1OBG"/>
</dbReference>
<dbReference type="Pfam" id="PF16360">
    <property type="entry name" value="GTP-bdg_M"/>
    <property type="match status" value="1"/>
</dbReference>
<evidence type="ECO:0000256" key="2">
    <source>
        <dbReference type="ARBA" id="ARBA00022723"/>
    </source>
</evidence>
<name>A0A7D4Q6L6_9MICO</name>
<evidence type="ECO:0000313" key="12">
    <source>
        <dbReference type="Proteomes" id="UP000501003"/>
    </source>
</evidence>
<dbReference type="NCBIfam" id="TIGR03156">
    <property type="entry name" value="GTP_HflX"/>
    <property type="match status" value="1"/>
</dbReference>
<evidence type="ECO:0000256" key="4">
    <source>
        <dbReference type="ARBA" id="ARBA00022842"/>
    </source>
</evidence>
<dbReference type="PANTHER" id="PTHR10229:SF0">
    <property type="entry name" value="GTP-BINDING PROTEIN 6-RELATED"/>
    <property type="match status" value="1"/>
</dbReference>
<feature type="binding site" evidence="7">
    <location>
        <begin position="400"/>
        <end position="402"/>
    </location>
    <ligand>
        <name>GTP</name>
        <dbReference type="ChEBI" id="CHEBI:37565"/>
    </ligand>
</feature>
<dbReference type="GO" id="GO:0005525">
    <property type="term" value="F:GTP binding"/>
    <property type="evidence" value="ECO:0007669"/>
    <property type="project" value="UniProtKB-UniRule"/>
</dbReference>
<comment type="similarity">
    <text evidence="6">Belongs to the TRAFAC class OBG-HflX-like GTPase superfamily. HflX GTPase family.</text>
</comment>
<evidence type="ECO:0000256" key="6">
    <source>
        <dbReference type="HAMAP-Rule" id="MF_00900"/>
    </source>
</evidence>
<dbReference type="AlphaFoldDB" id="A0A7D4Q6L6"/>
<dbReference type="Pfam" id="PF13167">
    <property type="entry name" value="GTP-bdg_N"/>
    <property type="match status" value="1"/>
</dbReference>
<evidence type="ECO:0000256" key="1">
    <source>
        <dbReference type="ARBA" id="ARBA00022490"/>
    </source>
</evidence>
<dbReference type="GO" id="GO:0005737">
    <property type="term" value="C:cytoplasm"/>
    <property type="evidence" value="ECO:0007669"/>
    <property type="project" value="UniProtKB-SubCell"/>
</dbReference>
<dbReference type="Gene3D" id="3.40.50.11060">
    <property type="entry name" value="GTPase HflX, N-terminal domain"/>
    <property type="match status" value="1"/>
</dbReference>
<evidence type="ECO:0000256" key="9">
    <source>
        <dbReference type="SAM" id="MobiDB-lite"/>
    </source>
</evidence>
<sequence length="476" mass="51720">MEKESTLDRILRRGAAAPRNEFDGDQLDLEARESLRRVAGLSTELQDISDVEYRQLRLEKVVLIGTWGSGTLTDAENSLRELAALAETAGADVLDGLLQRRSMPDPATYLGKGKAKELHDLVKSLGADTVIANAELAPSQRRALEDVVKVKVVDRTAIILDIFAQHAKSREGKAQVELAQLEYLLPRLRGWGESMSRQAGGQAAGGMGIGSRGPGETKIELDRRRINTKMAKLRRDIAAMKSARDTKRSQRQKSNVPQVAIAGYTNAGKSSILNRLTKAGVLVENALFATLDPTVRQHETPDGRQYTIADTVGFVRQLPHQLVEAFRSTLEEISHANLIVHVVDATDPDVLGQIRTVHEVVAEVEASAIPELIVFNKADLVSEEDQIRLRGLVPGSLLVSARTGLGIAELETAIAASLPKPDIEFVGVVPYSRGDLVSRAHLAGRVVSTDYVEAGTKLHAFVKPDLAAELEEAKQS</sequence>
<dbReference type="EMBL" id="CP054056">
    <property type="protein sequence ID" value="QKJ25442.1"/>
    <property type="molecule type" value="Genomic_DNA"/>
</dbReference>
<dbReference type="KEGG" id="aqg:HRU87_04510"/>
<dbReference type="PIRSF" id="PIRSF006809">
    <property type="entry name" value="GTP-binding_hflX_prd"/>
    <property type="match status" value="1"/>
</dbReference>
<dbReference type="InterPro" id="IPR027417">
    <property type="entry name" value="P-loop_NTPase"/>
</dbReference>
<keyword evidence="4 8" id="KW-0460">Magnesium</keyword>
<evidence type="ECO:0000256" key="7">
    <source>
        <dbReference type="PIRSR" id="PIRSR006809-1"/>
    </source>
</evidence>
<feature type="binding site" evidence="7">
    <location>
        <begin position="376"/>
        <end position="379"/>
    </location>
    <ligand>
        <name>GTP</name>
        <dbReference type="ChEBI" id="CHEBI:37565"/>
    </ligand>
</feature>
<evidence type="ECO:0000259" key="10">
    <source>
        <dbReference type="PROSITE" id="PS51705"/>
    </source>
</evidence>
<keyword evidence="1 6" id="KW-0963">Cytoplasm</keyword>
<dbReference type="Gene3D" id="6.10.250.2860">
    <property type="match status" value="1"/>
</dbReference>
<evidence type="ECO:0000313" key="11">
    <source>
        <dbReference type="EMBL" id="QKJ25442.1"/>
    </source>
</evidence>
<organism evidence="11 12">
    <name type="scientific">Aquiluna borgnonia</name>
    <dbReference type="NCBI Taxonomy" id="2499157"/>
    <lineage>
        <taxon>Bacteria</taxon>
        <taxon>Bacillati</taxon>
        <taxon>Actinomycetota</taxon>
        <taxon>Actinomycetes</taxon>
        <taxon>Micrococcales</taxon>
        <taxon>Microbacteriaceae</taxon>
        <taxon>Luna cluster</taxon>
        <taxon>Luna-1 subcluster</taxon>
        <taxon>Aquiluna</taxon>
    </lineage>
</organism>
<dbReference type="CDD" id="cd01878">
    <property type="entry name" value="HflX"/>
    <property type="match status" value="1"/>
</dbReference>
<dbReference type="SUPFAM" id="SSF52540">
    <property type="entry name" value="P-loop containing nucleoside triphosphate hydrolases"/>
    <property type="match status" value="1"/>
</dbReference>
<comment type="cofactor">
    <cofactor evidence="8">
        <name>Mg(2+)</name>
        <dbReference type="ChEBI" id="CHEBI:18420"/>
    </cofactor>
</comment>
<reference evidence="11 12" key="1">
    <citation type="submission" date="2020-05" db="EMBL/GenBank/DDBJ databases">
        <title>Aquirufa sp. strain 15G-AUS-rot a new Aquirufa species.</title>
        <authorList>
            <person name="Pitt A."/>
            <person name="Hahn M.W."/>
        </authorList>
    </citation>
    <scope>NUCLEOTIDE SEQUENCE [LARGE SCALE GENOMIC DNA]</scope>
    <source>
        <strain evidence="11 12">15G-AUS-rot</strain>
    </source>
</reference>
<dbReference type="InterPro" id="IPR025121">
    <property type="entry name" value="GTPase_HflX_N"/>
</dbReference>
<evidence type="ECO:0000256" key="5">
    <source>
        <dbReference type="ARBA" id="ARBA00023134"/>
    </source>
</evidence>
<comment type="subcellular location">
    <subcellularLocation>
        <location evidence="6">Cytoplasm</location>
    </subcellularLocation>
    <text evidence="6">May associate with membranes.</text>
</comment>
<keyword evidence="5 6" id="KW-0342">GTP-binding</keyword>
<dbReference type="Gene3D" id="3.40.50.300">
    <property type="entry name" value="P-loop containing nucleotide triphosphate hydrolases"/>
    <property type="match status" value="1"/>
</dbReference>
<keyword evidence="2 8" id="KW-0479">Metal-binding</keyword>